<evidence type="ECO:0000259" key="1">
    <source>
        <dbReference type="Pfam" id="PF13482"/>
    </source>
</evidence>
<feature type="domain" description="YprB ribonuclease H-like" evidence="1">
    <location>
        <begin position="26"/>
        <end position="194"/>
    </location>
</feature>
<gene>
    <name evidence="2" type="ORF">KQI86_10940</name>
</gene>
<name>A0ABS6EJ92_9CLOT</name>
<dbReference type="Proteomes" id="UP000726170">
    <property type="component" value="Unassembled WGS sequence"/>
</dbReference>
<evidence type="ECO:0000313" key="2">
    <source>
        <dbReference type="EMBL" id="MBU5484852.1"/>
    </source>
</evidence>
<accession>A0ABS6EJ92</accession>
<evidence type="ECO:0000313" key="3">
    <source>
        <dbReference type="Proteomes" id="UP000726170"/>
    </source>
</evidence>
<dbReference type="PANTHER" id="PTHR38462">
    <property type="entry name" value="EXONUCLEASE-LIKE PROTEIN"/>
    <property type="match status" value="1"/>
</dbReference>
<organism evidence="2 3">
    <name type="scientific">Clostridium mobile</name>
    <dbReference type="NCBI Taxonomy" id="2841512"/>
    <lineage>
        <taxon>Bacteria</taxon>
        <taxon>Bacillati</taxon>
        <taxon>Bacillota</taxon>
        <taxon>Clostridia</taxon>
        <taxon>Eubacteriales</taxon>
        <taxon>Clostridiaceae</taxon>
        <taxon>Clostridium</taxon>
    </lineage>
</organism>
<comment type="caution">
    <text evidence="2">The sequence shown here is derived from an EMBL/GenBank/DDBJ whole genome shotgun (WGS) entry which is preliminary data.</text>
</comment>
<dbReference type="EMBL" id="JAHLQF010000002">
    <property type="protein sequence ID" value="MBU5484852.1"/>
    <property type="molecule type" value="Genomic_DNA"/>
</dbReference>
<keyword evidence="3" id="KW-1185">Reference proteome</keyword>
<dbReference type="PANTHER" id="PTHR38462:SF1">
    <property type="entry name" value="YPRB RIBONUCLEASE H-LIKE DOMAIN-CONTAINING PROTEIN"/>
    <property type="match status" value="1"/>
</dbReference>
<protein>
    <submittedName>
        <fullName evidence="2">Ribonuclease H-like domain-containing protein</fullName>
    </submittedName>
</protein>
<reference evidence="2 3" key="1">
    <citation type="submission" date="2021-06" db="EMBL/GenBank/DDBJ databases">
        <authorList>
            <person name="Sun Q."/>
            <person name="Li D."/>
        </authorList>
    </citation>
    <scope>NUCLEOTIDE SEQUENCE [LARGE SCALE GENOMIC DNA]</scope>
    <source>
        <strain evidence="2 3">MSJ-11</strain>
    </source>
</reference>
<proteinExistence type="predicted"/>
<dbReference type="RefSeq" id="WP_216439364.1">
    <property type="nucleotide sequence ID" value="NZ_JAHLQF010000002.1"/>
</dbReference>
<dbReference type="InterPro" id="IPR038720">
    <property type="entry name" value="YprB_RNase_H-like_dom"/>
</dbReference>
<dbReference type="Pfam" id="PF13482">
    <property type="entry name" value="RNase_H_2"/>
    <property type="match status" value="1"/>
</dbReference>
<sequence>MIIEDRNVGINIPAEIFKEYDLEDIAFFDIETTGFSKEEDKIILISVGKYIDGNIYNVKQYFAESIEDEKNILFEFGKDIINFNKWCSFNGIAFDEPFIKHKLYKNKLEIELPNEHIDLYRLIRPYHKQLGLNRCNLKTVEKHLGIERKDTIDGGISVILYNEYLKSRDENLKKKILLHNYEDVLNLPKIFKLIYRMDNNCELVRENPITDKQAKYLMFLLKKHNIDIEIDLSKISKRAACRLIDSIIKGEKNLEFLEGIIKNSY</sequence>